<dbReference type="PANTHER" id="PTHR43800">
    <property type="entry name" value="PEPTIDYL-LYSINE N-ACETYLTRANSFERASE YJAB"/>
    <property type="match status" value="1"/>
</dbReference>
<dbReference type="Gene3D" id="3.40.630.30">
    <property type="match status" value="1"/>
</dbReference>
<keyword evidence="1 4" id="KW-0808">Transferase</keyword>
<dbReference type="Pfam" id="PF13508">
    <property type="entry name" value="Acetyltransf_7"/>
    <property type="match status" value="1"/>
</dbReference>
<evidence type="ECO:0000259" key="3">
    <source>
        <dbReference type="PROSITE" id="PS51186"/>
    </source>
</evidence>
<dbReference type="OrthoDB" id="572496at2"/>
<gene>
    <name evidence="4" type="ORF">BCF44_103140</name>
</gene>
<dbReference type="PANTHER" id="PTHR43800:SF1">
    <property type="entry name" value="PEPTIDYL-LYSINE N-ACETYLTRANSFERASE YJAB"/>
    <property type="match status" value="1"/>
</dbReference>
<dbReference type="InterPro" id="IPR000182">
    <property type="entry name" value="GNAT_dom"/>
</dbReference>
<dbReference type="CDD" id="cd04301">
    <property type="entry name" value="NAT_SF"/>
    <property type="match status" value="1"/>
</dbReference>
<keyword evidence="2" id="KW-0012">Acyltransferase</keyword>
<dbReference type="GO" id="GO:0016747">
    <property type="term" value="F:acyltransferase activity, transferring groups other than amino-acyl groups"/>
    <property type="evidence" value="ECO:0007669"/>
    <property type="project" value="InterPro"/>
</dbReference>
<evidence type="ECO:0000256" key="1">
    <source>
        <dbReference type="ARBA" id="ARBA00022679"/>
    </source>
</evidence>
<sequence>MDEVRVAEAGELAGLAAVEDAGDRMFEPYGIVFPPSPNIEHAADPADVFVVGRPAVGFAFVGDVDDGLHLHQLAVHPDHGRRGLGTALLAAVFGRAAGRAVTLTTFRRIPWNEPWYRQRGFVEVTDPGPELARLVEGERWLAELGERVTLTCKVMVRPTARG</sequence>
<dbReference type="RefSeq" id="WP_116173749.1">
    <property type="nucleotide sequence ID" value="NZ_CP144375.1"/>
</dbReference>
<organism evidence="4 5">
    <name type="scientific">Kutzneria buriramensis</name>
    <dbReference type="NCBI Taxonomy" id="1045776"/>
    <lineage>
        <taxon>Bacteria</taxon>
        <taxon>Bacillati</taxon>
        <taxon>Actinomycetota</taxon>
        <taxon>Actinomycetes</taxon>
        <taxon>Pseudonocardiales</taxon>
        <taxon>Pseudonocardiaceae</taxon>
        <taxon>Kutzneria</taxon>
    </lineage>
</organism>
<protein>
    <submittedName>
        <fullName evidence="4">Acetyltransferase (GNAT) family protein</fullName>
    </submittedName>
</protein>
<evidence type="ECO:0000256" key="2">
    <source>
        <dbReference type="ARBA" id="ARBA00023315"/>
    </source>
</evidence>
<comment type="caution">
    <text evidence="4">The sequence shown here is derived from an EMBL/GenBank/DDBJ whole genome shotgun (WGS) entry which is preliminary data.</text>
</comment>
<dbReference type="Proteomes" id="UP000256269">
    <property type="component" value="Unassembled WGS sequence"/>
</dbReference>
<evidence type="ECO:0000313" key="5">
    <source>
        <dbReference type="Proteomes" id="UP000256269"/>
    </source>
</evidence>
<feature type="domain" description="N-acetyltransferase" evidence="3">
    <location>
        <begin position="2"/>
        <end position="151"/>
    </location>
</feature>
<dbReference type="SUPFAM" id="SSF55729">
    <property type="entry name" value="Acyl-CoA N-acyltransferases (Nat)"/>
    <property type="match status" value="1"/>
</dbReference>
<proteinExistence type="predicted"/>
<dbReference type="EMBL" id="QUNO01000003">
    <property type="protein sequence ID" value="REH51691.1"/>
    <property type="molecule type" value="Genomic_DNA"/>
</dbReference>
<evidence type="ECO:0000313" key="4">
    <source>
        <dbReference type="EMBL" id="REH51691.1"/>
    </source>
</evidence>
<dbReference type="AlphaFoldDB" id="A0A3E0HZ85"/>
<keyword evidence="5" id="KW-1185">Reference proteome</keyword>
<reference evidence="4 5" key="1">
    <citation type="submission" date="2018-08" db="EMBL/GenBank/DDBJ databases">
        <title>Genomic Encyclopedia of Archaeal and Bacterial Type Strains, Phase II (KMG-II): from individual species to whole genera.</title>
        <authorList>
            <person name="Goeker M."/>
        </authorList>
    </citation>
    <scope>NUCLEOTIDE SEQUENCE [LARGE SCALE GENOMIC DNA]</scope>
    <source>
        <strain evidence="4 5">DSM 45791</strain>
    </source>
</reference>
<name>A0A3E0HZ85_9PSEU</name>
<dbReference type="PROSITE" id="PS51186">
    <property type="entry name" value="GNAT"/>
    <property type="match status" value="1"/>
</dbReference>
<accession>A0A3E0HZ85</accession>
<dbReference type="InterPro" id="IPR016181">
    <property type="entry name" value="Acyl_CoA_acyltransferase"/>
</dbReference>